<dbReference type="InterPro" id="IPR000890">
    <property type="entry name" value="Aliphatic_acid_kin_short-chain"/>
</dbReference>
<dbReference type="Proteomes" id="UP000001520">
    <property type="component" value="Chromosome"/>
</dbReference>
<accession>D3PDN6</accession>
<organism evidence="8 9">
    <name type="scientific">Deferribacter desulfuricans (strain DSM 14783 / JCM 11476 / NBRC 101012 / SSM1)</name>
    <dbReference type="NCBI Taxonomy" id="639282"/>
    <lineage>
        <taxon>Bacteria</taxon>
        <taxon>Pseudomonadati</taxon>
        <taxon>Deferribacterota</taxon>
        <taxon>Deferribacteres</taxon>
        <taxon>Deferribacterales</taxon>
        <taxon>Deferribacteraceae</taxon>
        <taxon>Deferribacter</taxon>
    </lineage>
</organism>
<dbReference type="Pfam" id="PF00871">
    <property type="entry name" value="Acetate_kinase"/>
    <property type="match status" value="1"/>
</dbReference>
<dbReference type="KEGG" id="ddf:DEFDS_1241"/>
<dbReference type="PIRSF" id="PIRSF036458">
    <property type="entry name" value="Butyrate_kin"/>
    <property type="match status" value="1"/>
</dbReference>
<protein>
    <recommendedName>
        <fullName evidence="6">Probable butyrate kinase</fullName>
        <shortName evidence="6">BK</shortName>
        <ecNumber evidence="6">2.7.2.7</ecNumber>
    </recommendedName>
    <alternativeName>
        <fullName evidence="6">Branched-chain carboxylic acid kinase</fullName>
    </alternativeName>
</protein>
<keyword evidence="9" id="KW-1185">Reference proteome</keyword>
<dbReference type="NCBIfam" id="TIGR02707">
    <property type="entry name" value="butyr_kinase"/>
    <property type="match status" value="1"/>
</dbReference>
<evidence type="ECO:0000256" key="7">
    <source>
        <dbReference type="RuleBase" id="RU003835"/>
    </source>
</evidence>
<dbReference type="GO" id="GO:0005524">
    <property type="term" value="F:ATP binding"/>
    <property type="evidence" value="ECO:0007669"/>
    <property type="project" value="UniProtKB-KW"/>
</dbReference>
<dbReference type="GO" id="GO:0006083">
    <property type="term" value="P:acetate metabolic process"/>
    <property type="evidence" value="ECO:0007669"/>
    <property type="project" value="TreeGrafter"/>
</dbReference>
<keyword evidence="1 6" id="KW-0963">Cytoplasm</keyword>
<evidence type="ECO:0000256" key="4">
    <source>
        <dbReference type="ARBA" id="ARBA00022777"/>
    </source>
</evidence>
<reference evidence="8 9" key="1">
    <citation type="journal article" date="2010" name="DNA Res.">
        <title>Bacterial lifestyle in a deep-sea hydrothermal vent chimney revealed by the genome sequence of the thermophilic bacterium Deferribacter desulfuricans SSM1.</title>
        <authorList>
            <person name="Takaki Y."/>
            <person name="Shimamura S."/>
            <person name="Nakagawa S."/>
            <person name="Fukuhara Y."/>
            <person name="Horikawa H."/>
            <person name="Ankai A."/>
            <person name="Harada T."/>
            <person name="Hosoyama A."/>
            <person name="Oguchi A."/>
            <person name="Fukui S."/>
            <person name="Fujita N."/>
            <person name="Takami H."/>
            <person name="Takai K."/>
        </authorList>
    </citation>
    <scope>NUCLEOTIDE SEQUENCE [LARGE SCALE GENOMIC DNA]</scope>
    <source>
        <strain evidence="9">DSM 14783 / JCM 11476 / NBRC 101012 / SSM1</strain>
    </source>
</reference>
<comment type="similarity">
    <text evidence="6 7">Belongs to the acetokinase family.</text>
</comment>
<dbReference type="RefSeq" id="WP_013007956.1">
    <property type="nucleotide sequence ID" value="NC_013939.1"/>
</dbReference>
<comment type="catalytic activity">
    <reaction evidence="6">
        <text>butanoate + ATP = butanoyl phosphate + ADP</text>
        <dbReference type="Rhea" id="RHEA:13585"/>
        <dbReference type="ChEBI" id="CHEBI:17968"/>
        <dbReference type="ChEBI" id="CHEBI:30616"/>
        <dbReference type="ChEBI" id="CHEBI:58079"/>
        <dbReference type="ChEBI" id="CHEBI:456216"/>
        <dbReference type="EC" id="2.7.2.7"/>
    </reaction>
</comment>
<dbReference type="PANTHER" id="PTHR21060:SF3">
    <property type="entry name" value="BUTYRATE KINASE 2-RELATED"/>
    <property type="match status" value="1"/>
</dbReference>
<name>D3PDN6_DEFDS</name>
<dbReference type="PANTHER" id="PTHR21060">
    <property type="entry name" value="ACETATE KINASE"/>
    <property type="match status" value="1"/>
</dbReference>
<dbReference type="Gene3D" id="3.30.420.40">
    <property type="match status" value="2"/>
</dbReference>
<dbReference type="GO" id="GO:0005737">
    <property type="term" value="C:cytoplasm"/>
    <property type="evidence" value="ECO:0007669"/>
    <property type="project" value="UniProtKB-SubCell"/>
</dbReference>
<dbReference type="HAMAP" id="MF_00542">
    <property type="entry name" value="Butyrate_kinase"/>
    <property type="match status" value="1"/>
</dbReference>
<dbReference type="InterPro" id="IPR011245">
    <property type="entry name" value="Butyrate_kin"/>
</dbReference>
<evidence type="ECO:0000256" key="3">
    <source>
        <dbReference type="ARBA" id="ARBA00022741"/>
    </source>
</evidence>
<keyword evidence="4 6" id="KW-0418">Kinase</keyword>
<dbReference type="InterPro" id="IPR043129">
    <property type="entry name" value="ATPase_NBD"/>
</dbReference>
<keyword evidence="2 6" id="KW-0808">Transferase</keyword>
<proteinExistence type="inferred from homology"/>
<dbReference type="AlphaFoldDB" id="D3PDN6"/>
<dbReference type="GO" id="GO:0008776">
    <property type="term" value="F:acetate kinase activity"/>
    <property type="evidence" value="ECO:0007669"/>
    <property type="project" value="TreeGrafter"/>
</dbReference>
<dbReference type="EC" id="2.7.2.7" evidence="6"/>
<dbReference type="NCBIfam" id="NF002834">
    <property type="entry name" value="PRK03011.1-5"/>
    <property type="match status" value="1"/>
</dbReference>
<dbReference type="EMBL" id="AP011529">
    <property type="protein sequence ID" value="BAI80709.1"/>
    <property type="molecule type" value="Genomic_DNA"/>
</dbReference>
<evidence type="ECO:0000256" key="6">
    <source>
        <dbReference type="HAMAP-Rule" id="MF_00542"/>
    </source>
</evidence>
<comment type="subcellular location">
    <subcellularLocation>
        <location evidence="6">Cytoplasm</location>
    </subcellularLocation>
</comment>
<evidence type="ECO:0000313" key="9">
    <source>
        <dbReference type="Proteomes" id="UP000001520"/>
    </source>
</evidence>
<evidence type="ECO:0000256" key="1">
    <source>
        <dbReference type="ARBA" id="ARBA00022490"/>
    </source>
</evidence>
<evidence type="ECO:0000256" key="2">
    <source>
        <dbReference type="ARBA" id="ARBA00022679"/>
    </source>
</evidence>
<dbReference type="OrthoDB" id="9771859at2"/>
<keyword evidence="3 6" id="KW-0547">Nucleotide-binding</keyword>
<dbReference type="CDD" id="cd24011">
    <property type="entry name" value="ASKHA_NBD_BK"/>
    <property type="match status" value="1"/>
</dbReference>
<evidence type="ECO:0000256" key="5">
    <source>
        <dbReference type="ARBA" id="ARBA00022840"/>
    </source>
</evidence>
<dbReference type="GO" id="GO:0047761">
    <property type="term" value="F:butyrate kinase activity"/>
    <property type="evidence" value="ECO:0007669"/>
    <property type="project" value="UniProtKB-UniRule"/>
</dbReference>
<dbReference type="PRINTS" id="PR00471">
    <property type="entry name" value="ACETATEKNASE"/>
</dbReference>
<dbReference type="STRING" id="639282.DEFDS_1241"/>
<gene>
    <name evidence="6" type="primary">buk</name>
    <name evidence="8" type="ordered locus">DEFDS_1241</name>
</gene>
<dbReference type="SUPFAM" id="SSF53067">
    <property type="entry name" value="Actin-like ATPase domain"/>
    <property type="match status" value="2"/>
</dbReference>
<dbReference type="HOGENOM" id="CLU_048716_0_0_0"/>
<dbReference type="eggNOG" id="COG3426">
    <property type="taxonomic scope" value="Bacteria"/>
</dbReference>
<keyword evidence="5 6" id="KW-0067">ATP-binding</keyword>
<sequence>MYILAIDPGSTSTKVGVSHNKKLIKNSVEHLSDEFLKIKNVIDQEEIRFNNIKQFLNENGFGDLQFDAVVARGGLLKPIEGGVYLVNDKMLADLRNGLNGEHPANLGGTLAKRFADIYGCNAYIVDPPVIDEMWEIAKITGLKDIERKSKFHALNHKEVARRVAENELKKKYHDCVLIVAHLGGGITIGLHKYGKVVDVNNGLDGDGPFAVERAGGLPLDGLIEYLQQNSLDLNQLKRIISKEAGIYSHLKTKNMKEVESKYHNDDYVKKVVDAFIYNIVKEIGSLFSVAKGDVDAVVFTGGLAKSEFFMSKVKDYLKFIDKVFVIPGEYEIEALVNGALRVLKGEENAKIYK</sequence>
<evidence type="ECO:0000313" key="8">
    <source>
        <dbReference type="EMBL" id="BAI80709.1"/>
    </source>
</evidence>